<feature type="domain" description="YknX-like C-terminal permuted SH3-like" evidence="4">
    <location>
        <begin position="277"/>
        <end position="342"/>
    </location>
</feature>
<dbReference type="AlphaFoldDB" id="A0A069QMZ9"/>
<dbReference type="Gene3D" id="2.40.420.20">
    <property type="match status" value="1"/>
</dbReference>
<dbReference type="EMBL" id="JNGW01000119">
    <property type="protein sequence ID" value="KDR51196.1"/>
    <property type="molecule type" value="Genomic_DNA"/>
</dbReference>
<evidence type="ECO:0000259" key="2">
    <source>
        <dbReference type="Pfam" id="PF25954"/>
    </source>
</evidence>
<comment type="similarity">
    <text evidence="1">Belongs to the membrane fusion protein (MFP) (TC 8.A.1) family.</text>
</comment>
<accession>A0A069QMZ9</accession>
<gene>
    <name evidence="5" type="ORF">HMPREF1991_02764</name>
</gene>
<feature type="domain" description="CusB-like beta-barrel" evidence="2">
    <location>
        <begin position="197"/>
        <end position="271"/>
    </location>
</feature>
<dbReference type="InterPro" id="IPR058637">
    <property type="entry name" value="YknX-like_C"/>
</dbReference>
<evidence type="ECO:0000256" key="1">
    <source>
        <dbReference type="ARBA" id="ARBA00009477"/>
    </source>
</evidence>
<dbReference type="PROSITE" id="PS51257">
    <property type="entry name" value="PROKAR_LIPOPROTEIN"/>
    <property type="match status" value="1"/>
</dbReference>
<dbReference type="Pfam" id="PF25954">
    <property type="entry name" value="Beta-barrel_RND_2"/>
    <property type="match status" value="1"/>
</dbReference>
<dbReference type="eggNOG" id="COG0845">
    <property type="taxonomic scope" value="Bacteria"/>
</dbReference>
<sequence length="343" mass="36476">MVKERNMTKINFLVASALVVMLSGCNSKKEEQAVAPIKVKTMTVQTGSVDGSRTYVGVIQESYGSTLSFATLGTVSQVLADEGQAVRKGQLLAVIDKTSAQSAHDMAMSTLSQARDAFKRLEQLYKKGSLPEIRFVDVQTKLAEAEAAERIARKTLQNCELRAPFDGFISQRMVDTGNNMAPGLGCFKLVKLDRVEMKIAVPENEISGISKGQSVPFTVSALGGKAFVGKVTEKGIQANLLSHTYDVIVSLPNAGHQLLPGMVCSAQLASKGGVQGIVVPQEAVLIDGAKPYVWVVEDGTAHRRDITQGGVCQSGVVVNAGLSQGDKVIINGQNKVSEGVKVI</sequence>
<dbReference type="PANTHER" id="PTHR30469:SF15">
    <property type="entry name" value="HLYD FAMILY OF SECRETION PROTEINS"/>
    <property type="match status" value="1"/>
</dbReference>
<dbReference type="Proteomes" id="UP000027442">
    <property type="component" value="Unassembled WGS sequence"/>
</dbReference>
<dbReference type="Pfam" id="PF25973">
    <property type="entry name" value="BSH_CzcB"/>
    <property type="match status" value="1"/>
</dbReference>
<evidence type="ECO:0000313" key="6">
    <source>
        <dbReference type="Proteomes" id="UP000027442"/>
    </source>
</evidence>
<keyword evidence="6" id="KW-1185">Reference proteome</keyword>
<dbReference type="Pfam" id="PF25989">
    <property type="entry name" value="YknX_C"/>
    <property type="match status" value="1"/>
</dbReference>
<dbReference type="NCBIfam" id="TIGR01730">
    <property type="entry name" value="RND_mfp"/>
    <property type="match status" value="1"/>
</dbReference>
<organism evidence="5 6">
    <name type="scientific">Hoylesella loescheii DSM 19665 = JCM 12249 = ATCC 15930</name>
    <dbReference type="NCBI Taxonomy" id="1122985"/>
    <lineage>
        <taxon>Bacteria</taxon>
        <taxon>Pseudomonadati</taxon>
        <taxon>Bacteroidota</taxon>
        <taxon>Bacteroidia</taxon>
        <taxon>Bacteroidales</taxon>
        <taxon>Prevotellaceae</taxon>
        <taxon>Hoylesella</taxon>
    </lineage>
</organism>
<dbReference type="PATRIC" id="fig|1122985.7.peg.2858"/>
<dbReference type="SUPFAM" id="SSF111369">
    <property type="entry name" value="HlyD-like secretion proteins"/>
    <property type="match status" value="1"/>
</dbReference>
<dbReference type="PANTHER" id="PTHR30469">
    <property type="entry name" value="MULTIDRUG RESISTANCE PROTEIN MDTA"/>
    <property type="match status" value="1"/>
</dbReference>
<dbReference type="InterPro" id="IPR058792">
    <property type="entry name" value="Beta-barrel_RND_2"/>
</dbReference>
<evidence type="ECO:0000313" key="5">
    <source>
        <dbReference type="EMBL" id="KDR51196.1"/>
    </source>
</evidence>
<comment type="caution">
    <text evidence="5">The sequence shown here is derived from an EMBL/GenBank/DDBJ whole genome shotgun (WGS) entry which is preliminary data.</text>
</comment>
<dbReference type="GO" id="GO:0015562">
    <property type="term" value="F:efflux transmembrane transporter activity"/>
    <property type="evidence" value="ECO:0007669"/>
    <property type="project" value="TreeGrafter"/>
</dbReference>
<dbReference type="Gene3D" id="2.40.30.170">
    <property type="match status" value="1"/>
</dbReference>
<evidence type="ECO:0000259" key="4">
    <source>
        <dbReference type="Pfam" id="PF25989"/>
    </source>
</evidence>
<feature type="domain" description="CzcB-like barrel-sandwich hybrid" evidence="3">
    <location>
        <begin position="72"/>
        <end position="181"/>
    </location>
</feature>
<evidence type="ECO:0000259" key="3">
    <source>
        <dbReference type="Pfam" id="PF25973"/>
    </source>
</evidence>
<dbReference type="InterPro" id="IPR058647">
    <property type="entry name" value="BSH_CzcB-like"/>
</dbReference>
<dbReference type="InterPro" id="IPR006143">
    <property type="entry name" value="RND_pump_MFP"/>
</dbReference>
<protein>
    <submittedName>
        <fullName evidence="5">Efflux transporter, RND family, MFP subunit</fullName>
    </submittedName>
</protein>
<dbReference type="HOGENOM" id="CLU_018816_1_0_10"/>
<dbReference type="Gene3D" id="2.40.50.100">
    <property type="match status" value="1"/>
</dbReference>
<name>A0A069QMZ9_HOYLO</name>
<dbReference type="GO" id="GO:1990281">
    <property type="term" value="C:efflux pump complex"/>
    <property type="evidence" value="ECO:0007669"/>
    <property type="project" value="TreeGrafter"/>
</dbReference>
<proteinExistence type="inferred from homology"/>
<reference evidence="5 6" key="1">
    <citation type="submission" date="2013-08" db="EMBL/GenBank/DDBJ databases">
        <authorList>
            <person name="Weinstock G."/>
            <person name="Sodergren E."/>
            <person name="Wylie T."/>
            <person name="Fulton L."/>
            <person name="Fulton R."/>
            <person name="Fronick C."/>
            <person name="O'Laughlin M."/>
            <person name="Godfrey J."/>
            <person name="Miner T."/>
            <person name="Herter B."/>
            <person name="Appelbaum E."/>
            <person name="Cordes M."/>
            <person name="Lek S."/>
            <person name="Wollam A."/>
            <person name="Pepin K.H."/>
            <person name="Palsikar V.B."/>
            <person name="Mitreva M."/>
            <person name="Wilson R.K."/>
        </authorList>
    </citation>
    <scope>NUCLEOTIDE SEQUENCE [LARGE SCALE GENOMIC DNA]</scope>
    <source>
        <strain evidence="5 6">ATCC 15930</strain>
    </source>
</reference>